<evidence type="ECO:0000313" key="6">
    <source>
        <dbReference type="Proteomes" id="UP000192448"/>
    </source>
</evidence>
<feature type="binding site" evidence="3">
    <location>
        <position position="153"/>
    </location>
    <ligand>
        <name>a divalent metal cation</name>
        <dbReference type="ChEBI" id="CHEBI:60240"/>
    </ligand>
</feature>
<feature type="binding site" evidence="3">
    <location>
        <position position="22"/>
    </location>
    <ligand>
        <name>a divalent metal cation</name>
        <dbReference type="ChEBI" id="CHEBI:60240"/>
    </ligand>
</feature>
<accession>A0A1X0B4B7</accession>
<evidence type="ECO:0000259" key="4">
    <source>
        <dbReference type="Pfam" id="PF08450"/>
    </source>
</evidence>
<keyword evidence="3" id="KW-0862">Zinc</keyword>
<dbReference type="RefSeq" id="WP_083162592.1">
    <property type="nucleotide sequence ID" value="NZ_MVHF01000006.1"/>
</dbReference>
<dbReference type="Pfam" id="PF08450">
    <property type="entry name" value="SGL"/>
    <property type="match status" value="1"/>
</dbReference>
<dbReference type="InterPro" id="IPR011042">
    <property type="entry name" value="6-blade_b-propeller_TolB-like"/>
</dbReference>
<dbReference type="InterPro" id="IPR013658">
    <property type="entry name" value="SGL"/>
</dbReference>
<dbReference type="PRINTS" id="PR01790">
    <property type="entry name" value="SMP30FAMILY"/>
</dbReference>
<feature type="active site" description="Proton donor/acceptor" evidence="2">
    <location>
        <position position="203"/>
    </location>
</feature>
<gene>
    <name evidence="5" type="ORF">BST13_08475</name>
</gene>
<comment type="cofactor">
    <cofactor evidence="3">
        <name>Zn(2+)</name>
        <dbReference type="ChEBI" id="CHEBI:29105"/>
    </cofactor>
    <text evidence="3">Binds 1 divalent metal cation per subunit.</text>
</comment>
<sequence>MTGTRQVEEAEPLVHCSAVLGEAPLWCAESRMLLWLDLDDPALFTLAWDDPLSLRRQTLPVRVSCLARTRDPQLFVAATECSLATISSNGTLIPHHRIEEPGLAQLNDGKCDPRGRFWVGSAGVPRGRTSGRLHRVSASQTDVVIEGGLGMSNGLAWSSDEKHFFHVDSLAGTIWSWSFDATTGLIRNRRVFASIDPAQGLFDGLAADDEGGVWVAVWGAGEVRRYDSAGRLDRIIEIPTAEVSSVAFAGPDLDTLCITSAGGDGGEPRARTGDELAGGLFVYKPGVSGVPVAAFESQL</sequence>
<dbReference type="GO" id="GO:0019853">
    <property type="term" value="P:L-ascorbic acid biosynthetic process"/>
    <property type="evidence" value="ECO:0007669"/>
    <property type="project" value="TreeGrafter"/>
</dbReference>
<comment type="similarity">
    <text evidence="1">Belongs to the SMP-30/CGR1 family.</text>
</comment>
<evidence type="ECO:0000256" key="3">
    <source>
        <dbReference type="PIRSR" id="PIRSR605511-2"/>
    </source>
</evidence>
<evidence type="ECO:0000256" key="2">
    <source>
        <dbReference type="PIRSR" id="PIRSR605511-1"/>
    </source>
</evidence>
<reference evidence="5 6" key="1">
    <citation type="submission" date="2017-02" db="EMBL/GenBank/DDBJ databases">
        <title>The new phylogeny of genus Mycobacterium.</title>
        <authorList>
            <person name="Tortoli E."/>
            <person name="Trovato A."/>
            <person name="Cirillo D.M."/>
        </authorList>
    </citation>
    <scope>NUCLEOTIDE SEQUENCE [LARGE SCALE GENOMIC DNA]</scope>
    <source>
        <strain evidence="5 6">RW6</strain>
    </source>
</reference>
<keyword evidence="6" id="KW-1185">Reference proteome</keyword>
<organism evidence="5 6">
    <name type="scientific">Mycobacterium aquaticum</name>
    <dbReference type="NCBI Taxonomy" id="1927124"/>
    <lineage>
        <taxon>Bacteria</taxon>
        <taxon>Bacillati</taxon>
        <taxon>Actinomycetota</taxon>
        <taxon>Actinomycetes</taxon>
        <taxon>Mycobacteriales</taxon>
        <taxon>Mycobacteriaceae</taxon>
        <taxon>Mycobacterium</taxon>
    </lineage>
</organism>
<dbReference type="SUPFAM" id="SSF63829">
    <property type="entry name" value="Calcium-dependent phosphotriesterase"/>
    <property type="match status" value="1"/>
</dbReference>
<dbReference type="PANTHER" id="PTHR10907:SF47">
    <property type="entry name" value="REGUCALCIN"/>
    <property type="match status" value="1"/>
</dbReference>
<dbReference type="STRING" id="1927124.BST13_08475"/>
<dbReference type="InterPro" id="IPR005511">
    <property type="entry name" value="SMP-30"/>
</dbReference>
<protein>
    <recommendedName>
        <fullName evidence="4">SMP-30/Gluconolactonase/LRE-like region domain-containing protein</fullName>
    </recommendedName>
</protein>
<evidence type="ECO:0000256" key="1">
    <source>
        <dbReference type="ARBA" id="ARBA00008853"/>
    </source>
</evidence>
<proteinExistence type="inferred from homology"/>
<dbReference type="PANTHER" id="PTHR10907">
    <property type="entry name" value="REGUCALCIN"/>
    <property type="match status" value="1"/>
</dbReference>
<dbReference type="Gene3D" id="2.120.10.30">
    <property type="entry name" value="TolB, C-terminal domain"/>
    <property type="match status" value="1"/>
</dbReference>
<dbReference type="GO" id="GO:0005509">
    <property type="term" value="F:calcium ion binding"/>
    <property type="evidence" value="ECO:0007669"/>
    <property type="project" value="TreeGrafter"/>
</dbReference>
<keyword evidence="3" id="KW-0479">Metal-binding</keyword>
<feature type="binding site" evidence="3">
    <location>
        <position position="203"/>
    </location>
    <ligand>
        <name>a divalent metal cation</name>
        <dbReference type="ChEBI" id="CHEBI:60240"/>
    </ligand>
</feature>
<feature type="binding site" evidence="3">
    <location>
        <position position="107"/>
    </location>
    <ligand>
        <name>substrate</name>
    </ligand>
</feature>
<feature type="domain" description="SMP-30/Gluconolactonase/LRE-like region" evidence="4">
    <location>
        <begin position="20"/>
        <end position="261"/>
    </location>
</feature>
<dbReference type="GO" id="GO:0004341">
    <property type="term" value="F:gluconolactonase activity"/>
    <property type="evidence" value="ECO:0007669"/>
    <property type="project" value="TreeGrafter"/>
</dbReference>
<dbReference type="Proteomes" id="UP000192448">
    <property type="component" value="Unassembled WGS sequence"/>
</dbReference>
<dbReference type="EMBL" id="MVHF01000006">
    <property type="protein sequence ID" value="ORA37181.1"/>
    <property type="molecule type" value="Genomic_DNA"/>
</dbReference>
<evidence type="ECO:0000313" key="5">
    <source>
        <dbReference type="EMBL" id="ORA37181.1"/>
    </source>
</evidence>
<name>A0A1X0B4B7_9MYCO</name>
<comment type="caution">
    <text evidence="5">The sequence shown here is derived from an EMBL/GenBank/DDBJ whole genome shotgun (WGS) entry which is preliminary data.</text>
</comment>
<dbReference type="AlphaFoldDB" id="A0A1X0B4B7"/>